<proteinExistence type="predicted"/>
<evidence type="ECO:0000313" key="2">
    <source>
        <dbReference type="Proteomes" id="UP000247591"/>
    </source>
</evidence>
<evidence type="ECO:0008006" key="3">
    <source>
        <dbReference type="Google" id="ProtNLM"/>
    </source>
</evidence>
<accession>A0A318RNX2</accession>
<dbReference type="AlphaFoldDB" id="A0A318RNX2"/>
<protein>
    <recommendedName>
        <fullName evidence="3">Tetratricopeptide repeat protein</fullName>
    </recommendedName>
</protein>
<dbReference type="Gene3D" id="1.25.40.10">
    <property type="entry name" value="Tetratricopeptide repeat domain"/>
    <property type="match status" value="1"/>
</dbReference>
<sequence>MISIVTADLASQQTTAQQLFQSQRYDDALGVFTVLRKLRRRQEGAASAMYLSNLHSSVYCLHQLGRFAEALPLVEELSTTRERALGPGDPSSIDAKRWWVWTCRKVGDFSKASDLEVEIADALYSAGDTAGAERAVATAVYYENQTSTGQPEDVVAARAATASNGDKLKGMVKKVGGGALAAGVTAAFEGVVGGLFD</sequence>
<keyword evidence="2" id="KW-1185">Reference proteome</keyword>
<organism evidence="1 2">
    <name type="scientific">Williamsia limnetica</name>
    <dbReference type="NCBI Taxonomy" id="882452"/>
    <lineage>
        <taxon>Bacteria</taxon>
        <taxon>Bacillati</taxon>
        <taxon>Actinomycetota</taxon>
        <taxon>Actinomycetes</taxon>
        <taxon>Mycobacteriales</taxon>
        <taxon>Nocardiaceae</taxon>
        <taxon>Williamsia</taxon>
    </lineage>
</organism>
<dbReference type="SUPFAM" id="SSF48452">
    <property type="entry name" value="TPR-like"/>
    <property type="match status" value="1"/>
</dbReference>
<dbReference type="InterPro" id="IPR011990">
    <property type="entry name" value="TPR-like_helical_dom_sf"/>
</dbReference>
<gene>
    <name evidence="1" type="ORF">DFR67_108306</name>
</gene>
<name>A0A318RNX2_WILLI</name>
<comment type="caution">
    <text evidence="1">The sequence shown here is derived from an EMBL/GenBank/DDBJ whole genome shotgun (WGS) entry which is preliminary data.</text>
</comment>
<dbReference type="Proteomes" id="UP000247591">
    <property type="component" value="Unassembled WGS sequence"/>
</dbReference>
<evidence type="ECO:0000313" key="1">
    <source>
        <dbReference type="EMBL" id="PYE16552.1"/>
    </source>
</evidence>
<reference evidence="1 2" key="1">
    <citation type="submission" date="2018-06" db="EMBL/GenBank/DDBJ databases">
        <title>Genomic Encyclopedia of Type Strains, Phase IV (KMG-IV): sequencing the most valuable type-strain genomes for metagenomic binning, comparative biology and taxonomic classification.</title>
        <authorList>
            <person name="Goeker M."/>
        </authorList>
    </citation>
    <scope>NUCLEOTIDE SEQUENCE [LARGE SCALE GENOMIC DNA]</scope>
    <source>
        <strain evidence="1 2">DSM 45521</strain>
    </source>
</reference>
<dbReference type="EMBL" id="QJSP01000008">
    <property type="protein sequence ID" value="PYE16552.1"/>
    <property type="molecule type" value="Genomic_DNA"/>
</dbReference>